<proteinExistence type="predicted"/>
<keyword evidence="1" id="KW-0472">Membrane</keyword>
<dbReference type="Proteomes" id="UP000298663">
    <property type="component" value="Unassembled WGS sequence"/>
</dbReference>
<sequence length="77" mass="8621">MKGIMNLTKTMIIGSPKNARPIQHALQFITTLASTSNGLITLLKWTKRLMLLILLMFALVIVCKLVMTGFIFTRDAL</sequence>
<organism evidence="2 3">
    <name type="scientific">Steinernema carpocapsae</name>
    <name type="common">Entomopathogenic nematode</name>
    <dbReference type="NCBI Taxonomy" id="34508"/>
    <lineage>
        <taxon>Eukaryota</taxon>
        <taxon>Metazoa</taxon>
        <taxon>Ecdysozoa</taxon>
        <taxon>Nematoda</taxon>
        <taxon>Chromadorea</taxon>
        <taxon>Rhabditida</taxon>
        <taxon>Tylenchina</taxon>
        <taxon>Panagrolaimomorpha</taxon>
        <taxon>Strongyloidoidea</taxon>
        <taxon>Steinernematidae</taxon>
        <taxon>Steinernema</taxon>
    </lineage>
</organism>
<evidence type="ECO:0000313" key="3">
    <source>
        <dbReference type="Proteomes" id="UP000298663"/>
    </source>
</evidence>
<evidence type="ECO:0000313" key="2">
    <source>
        <dbReference type="EMBL" id="TKR87571.1"/>
    </source>
</evidence>
<keyword evidence="1" id="KW-0812">Transmembrane</keyword>
<keyword evidence="3" id="KW-1185">Reference proteome</keyword>
<comment type="caution">
    <text evidence="2">The sequence shown here is derived from an EMBL/GenBank/DDBJ whole genome shotgun (WGS) entry which is preliminary data.</text>
</comment>
<name>A0A4U5NWE6_STECR</name>
<dbReference type="AlphaFoldDB" id="A0A4U5NWE6"/>
<protein>
    <submittedName>
        <fullName evidence="2">Uncharacterized protein</fullName>
    </submittedName>
</protein>
<feature type="transmembrane region" description="Helical" evidence="1">
    <location>
        <begin position="49"/>
        <end position="72"/>
    </location>
</feature>
<reference evidence="2 3" key="1">
    <citation type="journal article" date="2015" name="Genome Biol.">
        <title>Comparative genomics of Steinernema reveals deeply conserved gene regulatory networks.</title>
        <authorList>
            <person name="Dillman A.R."/>
            <person name="Macchietto M."/>
            <person name="Porter C.F."/>
            <person name="Rogers A."/>
            <person name="Williams B."/>
            <person name="Antoshechkin I."/>
            <person name="Lee M.M."/>
            <person name="Goodwin Z."/>
            <person name="Lu X."/>
            <person name="Lewis E.E."/>
            <person name="Goodrich-Blair H."/>
            <person name="Stock S.P."/>
            <person name="Adams B.J."/>
            <person name="Sternberg P.W."/>
            <person name="Mortazavi A."/>
        </authorList>
    </citation>
    <scope>NUCLEOTIDE SEQUENCE [LARGE SCALE GENOMIC DNA]</scope>
    <source>
        <strain evidence="2 3">ALL</strain>
    </source>
</reference>
<evidence type="ECO:0000256" key="1">
    <source>
        <dbReference type="SAM" id="Phobius"/>
    </source>
</evidence>
<reference evidence="2 3" key="2">
    <citation type="journal article" date="2019" name="G3 (Bethesda)">
        <title>Hybrid Assembly of the Genome of the Entomopathogenic Nematode Steinernema carpocapsae Identifies the X-Chromosome.</title>
        <authorList>
            <person name="Serra L."/>
            <person name="Macchietto M."/>
            <person name="Macias-Munoz A."/>
            <person name="McGill C.J."/>
            <person name="Rodriguez I.M."/>
            <person name="Rodriguez B."/>
            <person name="Murad R."/>
            <person name="Mortazavi A."/>
        </authorList>
    </citation>
    <scope>NUCLEOTIDE SEQUENCE [LARGE SCALE GENOMIC DNA]</scope>
    <source>
        <strain evidence="2 3">ALL</strain>
    </source>
</reference>
<dbReference type="EMBL" id="AZBU02000003">
    <property type="protein sequence ID" value="TKR87571.1"/>
    <property type="molecule type" value="Genomic_DNA"/>
</dbReference>
<gene>
    <name evidence="2" type="ORF">L596_011947</name>
</gene>
<accession>A0A4U5NWE6</accession>
<keyword evidence="1" id="KW-1133">Transmembrane helix</keyword>